<gene>
    <name evidence="3" type="ORF">IWQ62_001618</name>
</gene>
<reference evidence="3" key="1">
    <citation type="submission" date="2022-07" db="EMBL/GenBank/DDBJ databases">
        <title>Phylogenomic reconstructions and comparative analyses of Kickxellomycotina fungi.</title>
        <authorList>
            <person name="Reynolds N.K."/>
            <person name="Stajich J.E."/>
            <person name="Barry K."/>
            <person name="Grigoriev I.V."/>
            <person name="Crous P."/>
            <person name="Smith M.E."/>
        </authorList>
    </citation>
    <scope>NUCLEOTIDE SEQUENCE</scope>
    <source>
        <strain evidence="3">RSA 1196</strain>
    </source>
</reference>
<protein>
    <recommendedName>
        <fullName evidence="2">MINDY deubiquitinase domain-containing protein</fullName>
    </recommendedName>
</protein>
<feature type="compositionally biased region" description="Low complexity" evidence="1">
    <location>
        <begin position="519"/>
        <end position="531"/>
    </location>
</feature>
<comment type="caution">
    <text evidence="3">The sequence shown here is derived from an EMBL/GenBank/DDBJ whole genome shotgun (WGS) entry which is preliminary data.</text>
</comment>
<proteinExistence type="predicted"/>
<feature type="domain" description="MINDY deubiquitinase" evidence="2">
    <location>
        <begin position="131"/>
        <end position="456"/>
    </location>
</feature>
<name>A0A9W8E8V4_9FUNG</name>
<organism evidence="3 4">
    <name type="scientific">Dispira parvispora</name>
    <dbReference type="NCBI Taxonomy" id="1520584"/>
    <lineage>
        <taxon>Eukaryota</taxon>
        <taxon>Fungi</taxon>
        <taxon>Fungi incertae sedis</taxon>
        <taxon>Zoopagomycota</taxon>
        <taxon>Kickxellomycotina</taxon>
        <taxon>Dimargaritomycetes</taxon>
        <taxon>Dimargaritales</taxon>
        <taxon>Dimargaritaceae</taxon>
        <taxon>Dispira</taxon>
    </lineage>
</organism>
<feature type="region of interest" description="Disordered" evidence="1">
    <location>
        <begin position="510"/>
        <end position="573"/>
    </location>
</feature>
<feature type="compositionally biased region" description="Polar residues" evidence="1">
    <location>
        <begin position="472"/>
        <end position="483"/>
    </location>
</feature>
<dbReference type="GO" id="GO:0071944">
    <property type="term" value="C:cell periphery"/>
    <property type="evidence" value="ECO:0007669"/>
    <property type="project" value="TreeGrafter"/>
</dbReference>
<evidence type="ECO:0000259" key="2">
    <source>
        <dbReference type="Pfam" id="PF04424"/>
    </source>
</evidence>
<accession>A0A9W8E8V4</accession>
<dbReference type="EMBL" id="JANBPY010000277">
    <property type="protein sequence ID" value="KAJ1967817.1"/>
    <property type="molecule type" value="Genomic_DNA"/>
</dbReference>
<dbReference type="GO" id="GO:1990380">
    <property type="term" value="F:K48-linked deubiquitinase activity"/>
    <property type="evidence" value="ECO:0007669"/>
    <property type="project" value="InterPro"/>
</dbReference>
<dbReference type="GO" id="GO:0005829">
    <property type="term" value="C:cytosol"/>
    <property type="evidence" value="ECO:0007669"/>
    <property type="project" value="TreeGrafter"/>
</dbReference>
<dbReference type="Proteomes" id="UP001150925">
    <property type="component" value="Unassembled WGS sequence"/>
</dbReference>
<dbReference type="OrthoDB" id="10261212at2759"/>
<dbReference type="GO" id="GO:0016807">
    <property type="term" value="F:cysteine-type carboxypeptidase activity"/>
    <property type="evidence" value="ECO:0007669"/>
    <property type="project" value="TreeGrafter"/>
</dbReference>
<evidence type="ECO:0000256" key="1">
    <source>
        <dbReference type="SAM" id="MobiDB-lite"/>
    </source>
</evidence>
<dbReference type="PANTHER" id="PTHR18063">
    <property type="entry name" value="NF-E2 INDUCIBLE PROTEIN"/>
    <property type="match status" value="1"/>
</dbReference>
<keyword evidence="4" id="KW-1185">Reference proteome</keyword>
<dbReference type="GO" id="GO:0071108">
    <property type="term" value="P:protein K48-linked deubiquitination"/>
    <property type="evidence" value="ECO:0007669"/>
    <property type="project" value="TreeGrafter"/>
</dbReference>
<dbReference type="GO" id="GO:0004843">
    <property type="term" value="F:cysteine-type deubiquitinase activity"/>
    <property type="evidence" value="ECO:0007669"/>
    <property type="project" value="InterPro"/>
</dbReference>
<dbReference type="PANTHER" id="PTHR18063:SF6">
    <property type="entry name" value="UBIQUITIN CARBOXYL-TERMINAL HYDROLASE"/>
    <property type="match status" value="1"/>
</dbReference>
<evidence type="ECO:0000313" key="3">
    <source>
        <dbReference type="EMBL" id="KAJ1967817.1"/>
    </source>
</evidence>
<dbReference type="AlphaFoldDB" id="A0A9W8E8V4"/>
<evidence type="ECO:0000313" key="4">
    <source>
        <dbReference type="Proteomes" id="UP001150925"/>
    </source>
</evidence>
<sequence>MPMADQTGKSLPAAEAVSSFGPAETIRRTSLENTVSSGAAQPDIPQVETPNPAPTNISSPSHAARKPGSRTPSVHNVKETDSPPAETADVTPPSLESPQSDLSPRETLSVPLTTSSTSLSQSSQPATAEGVYQLKDIVWIDPATQQERQVKVITQNENGPCPLIAICNVLLLRGEINLPAEKPTVTFDHLVQLLADKIVRESDISTNRTGQEDADPTSSPDDRVATMLNLLSRLAHGLDVNIRFYSIQGFEPTAELSLFVALGVPLVHGWLPDPQSEFELWDCLVTRYGSYNSAVECVVRKNESLDQKSAEIGASGAEVESQLSTKSQDLTRAEVAEITQKVSASPVLHDRNNKETVTSNTDLDSVIHDGFMIEQFLQSTATQLTYHGLITLSTELPDHQLCVLFRNNHFSTLYKRSDGELYLLVTDSGLVNNKHVVWESLRDIDQEGSQFYTHRFQLPKESDSSDGVPENSGGTPHTKSPTVSPEVAKQMDDDYTLALLLQEQDRLDNAERAQRHHSQGSASRSQRQSAHLSPSAIPANVSGRSSRERPPHRLQAKEPNPLNKPDNHKCVIF</sequence>
<dbReference type="InterPro" id="IPR033979">
    <property type="entry name" value="MINDY_domain"/>
</dbReference>
<feature type="compositionally biased region" description="Low complexity" evidence="1">
    <location>
        <begin position="107"/>
        <end position="126"/>
    </location>
</feature>
<dbReference type="InterPro" id="IPR007518">
    <property type="entry name" value="MINDY"/>
</dbReference>
<feature type="region of interest" description="Disordered" evidence="1">
    <location>
        <begin position="458"/>
        <end position="486"/>
    </location>
</feature>
<dbReference type="Pfam" id="PF04424">
    <property type="entry name" value="MINDY_DUB"/>
    <property type="match status" value="1"/>
</dbReference>
<feature type="region of interest" description="Disordered" evidence="1">
    <location>
        <begin position="1"/>
        <end position="126"/>
    </location>
</feature>